<dbReference type="GO" id="GO:0008270">
    <property type="term" value="F:zinc ion binding"/>
    <property type="evidence" value="ECO:0007669"/>
    <property type="project" value="InterPro"/>
</dbReference>
<dbReference type="PANTHER" id="PTHR47926">
    <property type="entry name" value="PENTATRICOPEPTIDE REPEAT-CONTAINING PROTEIN"/>
    <property type="match status" value="1"/>
</dbReference>
<dbReference type="Pfam" id="PF13041">
    <property type="entry name" value="PPR_2"/>
    <property type="match status" value="3"/>
</dbReference>
<dbReference type="Pfam" id="PF14432">
    <property type="entry name" value="DYW_deaminase"/>
    <property type="match status" value="1"/>
</dbReference>
<keyword evidence="6" id="KW-1185">Reference proteome</keyword>
<dbReference type="FunFam" id="1.25.40.10:FF:000090">
    <property type="entry name" value="Pentatricopeptide repeat-containing protein, chloroplastic"/>
    <property type="match status" value="1"/>
</dbReference>
<keyword evidence="1" id="KW-0677">Repeat</keyword>
<dbReference type="Pfam" id="PF01535">
    <property type="entry name" value="PPR"/>
    <property type="match status" value="2"/>
</dbReference>
<dbReference type="GO" id="GO:0009451">
    <property type="term" value="P:RNA modification"/>
    <property type="evidence" value="ECO:0007669"/>
    <property type="project" value="InterPro"/>
</dbReference>
<sequence length="693" mass="77752">MLGILPHTIPSPSLPNPSDAGKHFTKTLRNRYQISHKIYVKHIEFSKNPFDWNTRLRTYVEKNKHEEVLLLYLSMVMDCVPPDEFTFPLVLKACSALDKIREGKQVHTHVVKNGILYSQNVFVQNSLLYMYASCGSLDVAKRVFNKMTHRTLVSWNSMIAGFSKFTGSGFEAILLYVLMLQEGIDPDGFSYTVLFRACASAFAVEESIQIHSHVIKLGLESNVMIQNSLIDMYVKFGLIETALALFNRMTERALVSWNALIAGLIRSGDLDSADTLFNEMRERDVVSWNTMISGYVQSGHANEALTLFRRMQLEGMNPNAISMVSVLSACAVVGSLSLGKWVHLCCERKGLVGSNEIVNAALVNMYVKCGDIESARQIFISMKRKDIVSWDIMIEGYALHGRGKDALELFREMIREGVKPDDITFIGVLNACSHAGLIEEGLMHFRSMGVEFGIEPNLEHFACVVDLLGRAGQLNEAFQVIEGMPIAPDAVVWSALLSACRTHNDALLAASVAKHIMELDPANSSNYVLLSNIYATCSQWEDVYKVREMMKCREIEKEPGCSLIEIRGSVNEFLAGNTSHPQCAEIFQKLKELNGQIKMVGYVPDTDMVLQDMREEEKENALYLHSEKLAVAFGLINTPPGTPIRVVKNLRICRDCHSAIKLIAQIEGREIVVRDRNRFHHFKGGQCSCGNYW</sequence>
<dbReference type="InterPro" id="IPR046960">
    <property type="entry name" value="PPR_At4g14850-like_plant"/>
</dbReference>
<feature type="repeat" description="PPR" evidence="2">
    <location>
        <begin position="253"/>
        <end position="283"/>
    </location>
</feature>
<dbReference type="Gene3D" id="1.25.40.10">
    <property type="entry name" value="Tetratricopeptide repeat domain"/>
    <property type="match status" value="4"/>
</dbReference>
<gene>
    <name evidence="5" type="ORF">HHK36_003102</name>
</gene>
<dbReference type="OrthoDB" id="1854885at2759"/>
<name>A0A834ZX14_TETSI</name>
<dbReference type="OMA" id="PFDWNTR"/>
<reference evidence="5 6" key="1">
    <citation type="submission" date="2020-04" db="EMBL/GenBank/DDBJ databases">
        <title>Plant Genome Project.</title>
        <authorList>
            <person name="Zhang R.-G."/>
        </authorList>
    </citation>
    <scope>NUCLEOTIDE SEQUENCE [LARGE SCALE GENOMIC DNA]</scope>
    <source>
        <strain evidence="5">YNK0</strain>
        <tissue evidence="5">Leaf</tissue>
    </source>
</reference>
<dbReference type="InterPro" id="IPR032867">
    <property type="entry name" value="DYW_dom"/>
</dbReference>
<dbReference type="AlphaFoldDB" id="A0A834ZX14"/>
<evidence type="ECO:0000256" key="2">
    <source>
        <dbReference type="PROSITE-ProRule" id="PRU00708"/>
    </source>
</evidence>
<dbReference type="EMBL" id="JABCRI010000002">
    <property type="protein sequence ID" value="KAF8410571.1"/>
    <property type="molecule type" value="Genomic_DNA"/>
</dbReference>
<dbReference type="PANTHER" id="PTHR47926:SF452">
    <property type="entry name" value="PENTATRICOPEPTIDE REPEAT-CONTAINING PROTEIN"/>
    <property type="match status" value="1"/>
</dbReference>
<dbReference type="GO" id="GO:0003723">
    <property type="term" value="F:RNA binding"/>
    <property type="evidence" value="ECO:0007669"/>
    <property type="project" value="InterPro"/>
</dbReference>
<evidence type="ECO:0000259" key="4">
    <source>
        <dbReference type="Pfam" id="PF14432"/>
    </source>
</evidence>
<feature type="repeat" description="PPR" evidence="2">
    <location>
        <begin position="222"/>
        <end position="252"/>
    </location>
</feature>
<feature type="region of interest" description="Disordered" evidence="3">
    <location>
        <begin position="1"/>
        <end position="20"/>
    </location>
</feature>
<proteinExistence type="predicted"/>
<dbReference type="InterPro" id="IPR046848">
    <property type="entry name" value="E_motif"/>
</dbReference>
<dbReference type="Pfam" id="PF20431">
    <property type="entry name" value="E_motif"/>
    <property type="match status" value="1"/>
</dbReference>
<dbReference type="NCBIfam" id="TIGR00756">
    <property type="entry name" value="PPR"/>
    <property type="match status" value="5"/>
</dbReference>
<organism evidence="5 6">
    <name type="scientific">Tetracentron sinense</name>
    <name type="common">Spur-leaf</name>
    <dbReference type="NCBI Taxonomy" id="13715"/>
    <lineage>
        <taxon>Eukaryota</taxon>
        <taxon>Viridiplantae</taxon>
        <taxon>Streptophyta</taxon>
        <taxon>Embryophyta</taxon>
        <taxon>Tracheophyta</taxon>
        <taxon>Spermatophyta</taxon>
        <taxon>Magnoliopsida</taxon>
        <taxon>Trochodendrales</taxon>
        <taxon>Trochodendraceae</taxon>
        <taxon>Tetracentron</taxon>
    </lineage>
</organism>
<evidence type="ECO:0000313" key="6">
    <source>
        <dbReference type="Proteomes" id="UP000655225"/>
    </source>
</evidence>
<feature type="repeat" description="PPR" evidence="2">
    <location>
        <begin position="284"/>
        <end position="318"/>
    </location>
</feature>
<dbReference type="FunFam" id="1.25.40.10:FF:000348">
    <property type="entry name" value="Pentatricopeptide repeat-containing protein chloroplastic"/>
    <property type="match status" value="1"/>
</dbReference>
<comment type="caution">
    <text evidence="5">The sequence shown here is derived from an EMBL/GenBank/DDBJ whole genome shotgun (WGS) entry which is preliminary data.</text>
</comment>
<dbReference type="PROSITE" id="PS51375">
    <property type="entry name" value="PPR"/>
    <property type="match status" value="5"/>
</dbReference>
<evidence type="ECO:0000256" key="3">
    <source>
        <dbReference type="SAM" id="MobiDB-lite"/>
    </source>
</evidence>
<feature type="repeat" description="PPR" evidence="2">
    <location>
        <begin position="151"/>
        <end position="186"/>
    </location>
</feature>
<feature type="repeat" description="PPR" evidence="2">
    <location>
        <begin position="386"/>
        <end position="420"/>
    </location>
</feature>
<accession>A0A834ZX14</accession>
<dbReference type="Proteomes" id="UP000655225">
    <property type="component" value="Unassembled WGS sequence"/>
</dbReference>
<evidence type="ECO:0000256" key="1">
    <source>
        <dbReference type="ARBA" id="ARBA00022737"/>
    </source>
</evidence>
<protein>
    <recommendedName>
        <fullName evidence="4">DYW domain-containing protein</fullName>
    </recommendedName>
</protein>
<feature type="domain" description="DYW" evidence="4">
    <location>
        <begin position="601"/>
        <end position="693"/>
    </location>
</feature>
<dbReference type="InterPro" id="IPR011990">
    <property type="entry name" value="TPR-like_helical_dom_sf"/>
</dbReference>
<evidence type="ECO:0000313" key="5">
    <source>
        <dbReference type="EMBL" id="KAF8410571.1"/>
    </source>
</evidence>
<dbReference type="InterPro" id="IPR002885">
    <property type="entry name" value="PPR_rpt"/>
</dbReference>
<dbReference type="FunFam" id="1.25.40.10:FF:000381">
    <property type="entry name" value="Pentatricopeptide repeat-containing protein"/>
    <property type="match status" value="1"/>
</dbReference>